<keyword evidence="8" id="KW-0677">Repeat</keyword>
<dbReference type="InterPro" id="IPR003886">
    <property type="entry name" value="NIDO_dom"/>
</dbReference>
<dbReference type="PROSITE" id="PS50026">
    <property type="entry name" value="EGF_3"/>
    <property type="match status" value="5"/>
</dbReference>
<reference evidence="18" key="1">
    <citation type="journal article" date="2023" name="G3 (Bethesda)">
        <title>Whole genome assembly and annotation of the endangered Caribbean coral Acropora cervicornis.</title>
        <authorList>
            <person name="Selwyn J.D."/>
            <person name="Vollmer S.V."/>
        </authorList>
    </citation>
    <scope>NUCLEOTIDE SEQUENCE</scope>
    <source>
        <strain evidence="18">K2</strain>
    </source>
</reference>
<dbReference type="InterPro" id="IPR056619">
    <property type="entry name" value="C8-3_MUC4"/>
</dbReference>
<keyword evidence="4 14" id="KW-0245">EGF-like domain</keyword>
<evidence type="ECO:0000256" key="14">
    <source>
        <dbReference type="PROSITE-ProRule" id="PRU00076"/>
    </source>
</evidence>
<keyword evidence="11" id="KW-1015">Disulfide bond</keyword>
<dbReference type="InterPro" id="IPR005533">
    <property type="entry name" value="AMOP_dom"/>
</dbReference>
<evidence type="ECO:0000259" key="15">
    <source>
        <dbReference type="PROSITE" id="PS50026"/>
    </source>
</evidence>
<dbReference type="PANTHER" id="PTHR13802:SF52">
    <property type="entry name" value="MUCIN-4"/>
    <property type="match status" value="1"/>
</dbReference>
<dbReference type="GO" id="GO:0005509">
    <property type="term" value="F:calcium ion binding"/>
    <property type="evidence" value="ECO:0007669"/>
    <property type="project" value="InterPro"/>
</dbReference>
<reference evidence="18" key="2">
    <citation type="journal article" date="2023" name="Science">
        <title>Genomic signatures of disease resistance in endangered staghorn corals.</title>
        <authorList>
            <person name="Vollmer S.V."/>
            <person name="Selwyn J.D."/>
            <person name="Despard B.A."/>
            <person name="Roesel C.L."/>
        </authorList>
    </citation>
    <scope>NUCLEOTIDE SEQUENCE</scope>
    <source>
        <strain evidence="18">K2</strain>
    </source>
</reference>
<dbReference type="InterPro" id="IPR001881">
    <property type="entry name" value="EGF-like_Ca-bd_dom"/>
</dbReference>
<dbReference type="PROSITE" id="PS01186">
    <property type="entry name" value="EGF_2"/>
    <property type="match status" value="7"/>
</dbReference>
<dbReference type="FunFam" id="2.10.25.10:FF:000240">
    <property type="entry name" value="Vitamin K-dependent protein S"/>
    <property type="match status" value="1"/>
</dbReference>
<proteinExistence type="predicted"/>
<evidence type="ECO:0000256" key="8">
    <source>
        <dbReference type="ARBA" id="ARBA00022737"/>
    </source>
</evidence>
<keyword evidence="19" id="KW-1185">Reference proteome</keyword>
<dbReference type="Pfam" id="PF00094">
    <property type="entry name" value="VWD"/>
    <property type="match status" value="1"/>
</dbReference>
<evidence type="ECO:0000256" key="10">
    <source>
        <dbReference type="ARBA" id="ARBA00023136"/>
    </source>
</evidence>
<evidence type="ECO:0000256" key="3">
    <source>
        <dbReference type="ARBA" id="ARBA00022525"/>
    </source>
</evidence>
<feature type="domain" description="EGF-like" evidence="15">
    <location>
        <begin position="866"/>
        <end position="907"/>
    </location>
</feature>
<dbReference type="InterPro" id="IPR018097">
    <property type="entry name" value="EGF_Ca-bd_CS"/>
</dbReference>
<dbReference type="PROSITE" id="PS50856">
    <property type="entry name" value="AMOP"/>
    <property type="match status" value="1"/>
</dbReference>
<keyword evidence="10" id="KW-0472">Membrane</keyword>
<feature type="domain" description="AMOP" evidence="16">
    <location>
        <begin position="252"/>
        <end position="393"/>
    </location>
</feature>
<dbReference type="Pfam" id="PF23263">
    <property type="entry name" value="C8-3_MUC4"/>
    <property type="match status" value="1"/>
</dbReference>
<evidence type="ECO:0000256" key="7">
    <source>
        <dbReference type="ARBA" id="ARBA00022729"/>
    </source>
</evidence>
<evidence type="ECO:0000256" key="11">
    <source>
        <dbReference type="ARBA" id="ARBA00023157"/>
    </source>
</evidence>
<accession>A0AAD9VBC9</accession>
<dbReference type="EMBL" id="JARQWQ010000012">
    <property type="protein sequence ID" value="KAK2568186.1"/>
    <property type="molecule type" value="Genomic_DNA"/>
</dbReference>
<dbReference type="PANTHER" id="PTHR13802">
    <property type="entry name" value="MUCIN 4-RELATED"/>
    <property type="match status" value="1"/>
</dbReference>
<evidence type="ECO:0000256" key="2">
    <source>
        <dbReference type="ARBA" id="ARBA00004613"/>
    </source>
</evidence>
<dbReference type="FunFam" id="2.10.25.10:FF:000009">
    <property type="entry name" value="Low-density lipoprotein receptor isoform 1"/>
    <property type="match status" value="1"/>
</dbReference>
<dbReference type="InterPro" id="IPR009030">
    <property type="entry name" value="Growth_fac_rcpt_cys_sf"/>
</dbReference>
<keyword evidence="7" id="KW-0732">Signal</keyword>
<dbReference type="Pfam" id="PF06119">
    <property type="entry name" value="NIDO"/>
    <property type="match status" value="1"/>
</dbReference>
<protein>
    <submittedName>
        <fullName evidence="18">Mucin-like protein</fullName>
    </submittedName>
</protein>
<dbReference type="Pfam" id="PF07645">
    <property type="entry name" value="EGF_CA"/>
    <property type="match status" value="2"/>
</dbReference>
<evidence type="ECO:0000256" key="5">
    <source>
        <dbReference type="ARBA" id="ARBA00022583"/>
    </source>
</evidence>
<evidence type="ECO:0000256" key="9">
    <source>
        <dbReference type="ARBA" id="ARBA00022989"/>
    </source>
</evidence>
<dbReference type="InterPro" id="IPR001846">
    <property type="entry name" value="VWF_type-D"/>
</dbReference>
<dbReference type="CDD" id="cd00054">
    <property type="entry name" value="EGF_CA"/>
    <property type="match status" value="3"/>
</dbReference>
<keyword evidence="3" id="KW-0964">Secreted</keyword>
<feature type="domain" description="VWFD" evidence="17">
    <location>
        <begin position="405"/>
        <end position="597"/>
    </location>
</feature>
<comment type="subcellular location">
    <subcellularLocation>
        <location evidence="1">Membrane</location>
        <topology evidence="1">Single-pass type I membrane protein</topology>
    </subcellularLocation>
    <subcellularLocation>
        <location evidence="2">Secreted</location>
    </subcellularLocation>
</comment>
<evidence type="ECO:0000256" key="12">
    <source>
        <dbReference type="ARBA" id="ARBA00023170"/>
    </source>
</evidence>
<name>A0AAD9VBC9_ACRCE</name>
<dbReference type="InterPro" id="IPR051495">
    <property type="entry name" value="Epithelial_Barrier/Signaling"/>
</dbReference>
<evidence type="ECO:0000259" key="16">
    <source>
        <dbReference type="PROSITE" id="PS50856"/>
    </source>
</evidence>
<comment type="caution">
    <text evidence="14">Lacks conserved residue(s) required for the propagation of feature annotation.</text>
</comment>
<dbReference type="SMART" id="SM00216">
    <property type="entry name" value="VWD"/>
    <property type="match status" value="1"/>
</dbReference>
<evidence type="ECO:0000259" key="17">
    <source>
        <dbReference type="PROSITE" id="PS51233"/>
    </source>
</evidence>
<keyword evidence="13" id="KW-0325">Glycoprotein</keyword>
<dbReference type="Pfam" id="PF12662">
    <property type="entry name" value="cEGF"/>
    <property type="match status" value="3"/>
</dbReference>
<keyword evidence="9" id="KW-1133">Transmembrane helix</keyword>
<feature type="domain" description="EGF-like" evidence="15">
    <location>
        <begin position="1005"/>
        <end position="1046"/>
    </location>
</feature>
<dbReference type="InterPro" id="IPR000152">
    <property type="entry name" value="EGF-type_Asp/Asn_hydroxyl_site"/>
</dbReference>
<sequence length="1399" mass="156723">MFLGCICSKISCTIGEVGGSENVGNLYPYGVNQSDQELGIEDLFGYYRSIMCLEIKVQPYGLRFFGARHYKLHICRNGIIQTNSKWSLQWPRKFGVSYYVDTIGMFAPFWARCDQYQSFKLGISKVYYHIYDKSQSAHDQTRNILALASKHVEQYGGERFAGFKATWVLVVTWENLCPSVIYRYLYDGNSGMCPMYWTNLYGLPVAGWNDPESGTKLNIKGSGTILGMYNLDKKMGNTDLLGRHFWRIESSDGKGAFEKCFSWVNSQIETNFIFWYYWRIRWDSRMACPCTMWQAFLDRGRFYWDWYFSWPEICFRSRRFFYFSYHGLGSQLCCYSTEWEDYGALKIGPPDGGHISVTRYNTYYGKTEVPTDTEAYTFCCVEGFFCDLFYQYRPSDTCQFYRPPPRPWFWGDPHIRTLDGGNYTFNGLGEYVMLDAQSGTFQLQARTGLARGNSTTGTVFVAGAAKEENTTTVEVRIKKNGGLHILFGGKLYSNFSSLTNQSVETAGNLSISKSEDDCLEVSFPSTTSVIFCARKEMLSFVVSPGDDYKNSTKGLLGTWNDNMTDDFTLPDGTVLSPSSTAREIHFGFGVKNNGVSQDERESFGQINQAQSLFTYAQNENTSTYAIPDFLPMFGDNITWQNDTIRKQAEEVCGSDNECLFDVASTNDLDVGQATKDIGNQLSKELKTLDNFPPKILNVPSFINVTLKETFIINITAQDSDTVTFQVVNKPDSAIVNQSENVLHFMWPVTSSRQLNLSFVATDDQGAAVTWNPSINMCSCEHRGQCVPPEDGDPVNTNSKFVYMGCACQGGYTGRFCDSEIDACEVNGQPCYEDVVCTDLPPPANETGYTCGPCPSGFTGNGAECSDFDECQSNKTNSCSQLCINAPGSYSCACQNGYSLKDDKDSCDDINECVPTSDCMQRCLNTEGSYNCSCDESFERDPTDWRKCKDIDECNSTNHLTLCDQICENIPGSYKCSCKKGFNLINNRRCQDINDCCSNLPLTFADIDECNSTNPLHRCDQICKSILGSYRCSCPNGFNLVNGSRCEDIDECNSTNPLHRCDQICENIPGSYNCSCQEGFNFVNGSLCEDIDECNSTNPLTPCHQICENIPGSYKCSCEKGFNLVNGSRCEDIDECNSTKHLNNGCEQVCENIIGSYKCSCQEGFNLVNGSRCEVILTILLTFLQMLSTTGCFKKKNGTVTVPELPTPRVPSKEEREQAVKFTILANSTSFKWDFHTDRNFKEKLASVVSDFCSVNRKECAIREASRKRRAHPNHLYTAKQVHLLPGYPSNASGSLKLQIAVYVQQPLEMSLANVPVLPSNTLLTIISLRKSELGAAIGVVILGAEVLYKPTTSLPISPQTTDIGWIYTAKKEQQEACIAPPAELCKSKRRYCGNIRAFL</sequence>
<dbReference type="GO" id="GO:0007160">
    <property type="term" value="P:cell-matrix adhesion"/>
    <property type="evidence" value="ECO:0007669"/>
    <property type="project" value="InterPro"/>
</dbReference>
<dbReference type="PROSITE" id="PS51233">
    <property type="entry name" value="VWFD"/>
    <property type="match status" value="1"/>
</dbReference>
<dbReference type="InterPro" id="IPR000742">
    <property type="entry name" value="EGF"/>
</dbReference>
<dbReference type="Pfam" id="PF12661">
    <property type="entry name" value="hEGF"/>
    <property type="match status" value="1"/>
</dbReference>
<dbReference type="GO" id="GO:0016020">
    <property type="term" value="C:membrane"/>
    <property type="evidence" value="ECO:0007669"/>
    <property type="project" value="UniProtKB-SubCell"/>
</dbReference>
<evidence type="ECO:0000256" key="4">
    <source>
        <dbReference type="ARBA" id="ARBA00022536"/>
    </source>
</evidence>
<dbReference type="PROSITE" id="PS00022">
    <property type="entry name" value="EGF_1"/>
    <property type="match status" value="1"/>
</dbReference>
<dbReference type="SMART" id="SM00179">
    <property type="entry name" value="EGF_CA"/>
    <property type="match status" value="8"/>
</dbReference>
<feature type="domain" description="EGF-like" evidence="15">
    <location>
        <begin position="949"/>
        <end position="990"/>
    </location>
</feature>
<keyword evidence="6" id="KW-0812">Transmembrane</keyword>
<keyword evidence="5" id="KW-0254">Endocytosis</keyword>
<organism evidence="18 19">
    <name type="scientific">Acropora cervicornis</name>
    <name type="common">Staghorn coral</name>
    <dbReference type="NCBI Taxonomy" id="6130"/>
    <lineage>
        <taxon>Eukaryota</taxon>
        <taxon>Metazoa</taxon>
        <taxon>Cnidaria</taxon>
        <taxon>Anthozoa</taxon>
        <taxon>Hexacorallia</taxon>
        <taxon>Scleractinia</taxon>
        <taxon>Astrocoeniina</taxon>
        <taxon>Acroporidae</taxon>
        <taxon>Acropora</taxon>
    </lineage>
</organism>
<dbReference type="SMART" id="SM00723">
    <property type="entry name" value="AMOP"/>
    <property type="match status" value="1"/>
</dbReference>
<dbReference type="Gene3D" id="2.10.25.10">
    <property type="entry name" value="Laminin"/>
    <property type="match status" value="8"/>
</dbReference>
<dbReference type="SUPFAM" id="SSF57184">
    <property type="entry name" value="Growth factor receptor domain"/>
    <property type="match status" value="2"/>
</dbReference>
<keyword evidence="12" id="KW-0675">Receptor</keyword>
<dbReference type="SUPFAM" id="SSF57196">
    <property type="entry name" value="EGF/Laminin"/>
    <property type="match status" value="1"/>
</dbReference>
<evidence type="ECO:0000256" key="6">
    <source>
        <dbReference type="ARBA" id="ARBA00022692"/>
    </source>
</evidence>
<dbReference type="InterPro" id="IPR013032">
    <property type="entry name" value="EGF-like_CS"/>
</dbReference>
<evidence type="ECO:0000256" key="1">
    <source>
        <dbReference type="ARBA" id="ARBA00004479"/>
    </source>
</evidence>
<comment type="caution">
    <text evidence="18">The sequence shown here is derived from an EMBL/GenBank/DDBJ whole genome shotgun (WGS) entry which is preliminary data.</text>
</comment>
<feature type="domain" description="EGF-like" evidence="15">
    <location>
        <begin position="1089"/>
        <end position="1130"/>
    </location>
</feature>
<dbReference type="FunFam" id="2.10.25.10:FF:000014">
    <property type="entry name" value="Latent-transforming growth factor beta-binding protein 3"/>
    <property type="match status" value="1"/>
</dbReference>
<dbReference type="PROSITE" id="PS01187">
    <property type="entry name" value="EGF_CA"/>
    <property type="match status" value="1"/>
</dbReference>
<dbReference type="GO" id="GO:0005576">
    <property type="term" value="C:extracellular region"/>
    <property type="evidence" value="ECO:0007669"/>
    <property type="project" value="UniProtKB-SubCell"/>
</dbReference>
<evidence type="ECO:0000313" key="19">
    <source>
        <dbReference type="Proteomes" id="UP001249851"/>
    </source>
</evidence>
<dbReference type="FunFam" id="2.10.25.10:FF:000002">
    <property type="entry name" value="Latent-transforming growth factor beta-binding protein 3"/>
    <property type="match status" value="1"/>
</dbReference>
<evidence type="ECO:0000313" key="18">
    <source>
        <dbReference type="EMBL" id="KAK2568186.1"/>
    </source>
</evidence>
<dbReference type="Proteomes" id="UP001249851">
    <property type="component" value="Unassembled WGS sequence"/>
</dbReference>
<dbReference type="PROSITE" id="PS00010">
    <property type="entry name" value="ASX_HYDROXYL"/>
    <property type="match status" value="5"/>
</dbReference>
<dbReference type="GO" id="GO:0006897">
    <property type="term" value="P:endocytosis"/>
    <property type="evidence" value="ECO:0007669"/>
    <property type="project" value="UniProtKB-KW"/>
</dbReference>
<feature type="domain" description="EGF-like" evidence="15">
    <location>
        <begin position="1131"/>
        <end position="1173"/>
    </location>
</feature>
<dbReference type="InterPro" id="IPR049883">
    <property type="entry name" value="NOTCH1_EGF-like"/>
</dbReference>
<evidence type="ECO:0000256" key="13">
    <source>
        <dbReference type="ARBA" id="ARBA00023180"/>
    </source>
</evidence>
<dbReference type="SMART" id="SM00181">
    <property type="entry name" value="EGF"/>
    <property type="match status" value="8"/>
</dbReference>
<gene>
    <name evidence="18" type="ORF">P5673_007178</name>
</gene>
<dbReference type="InterPro" id="IPR026823">
    <property type="entry name" value="cEGF"/>
</dbReference>